<dbReference type="Gene3D" id="1.10.630.10">
    <property type="entry name" value="Cytochrome P450"/>
    <property type="match status" value="1"/>
</dbReference>
<keyword evidence="4" id="KW-1185">Reference proteome</keyword>
<dbReference type="InterPro" id="IPR002397">
    <property type="entry name" value="Cyt_P450_B"/>
</dbReference>
<dbReference type="AlphaFoldDB" id="A0A2T0R926"/>
<dbReference type="GO" id="GO:0005506">
    <property type="term" value="F:iron ion binding"/>
    <property type="evidence" value="ECO:0007669"/>
    <property type="project" value="InterPro"/>
</dbReference>
<reference evidence="3 4" key="1">
    <citation type="submission" date="2018-03" db="EMBL/GenBank/DDBJ databases">
        <title>Genomic Encyclopedia of Archaeal and Bacterial Type Strains, Phase II (KMG-II): from individual species to whole genera.</title>
        <authorList>
            <person name="Goeker M."/>
        </authorList>
    </citation>
    <scope>NUCLEOTIDE SEQUENCE [LARGE SCALE GENOMIC DNA]</scope>
    <source>
        <strain evidence="3 4">DSM 45348</strain>
    </source>
</reference>
<dbReference type="InterPro" id="IPR017972">
    <property type="entry name" value="Cyt_P450_CS"/>
</dbReference>
<evidence type="ECO:0000256" key="2">
    <source>
        <dbReference type="RuleBase" id="RU000461"/>
    </source>
</evidence>
<comment type="caution">
    <text evidence="3">The sequence shown here is derived from an EMBL/GenBank/DDBJ whole genome shotgun (WGS) entry which is preliminary data.</text>
</comment>
<dbReference type="PANTHER" id="PTHR46696">
    <property type="entry name" value="P450, PUTATIVE (EUROFUNG)-RELATED"/>
    <property type="match status" value="1"/>
</dbReference>
<proteinExistence type="inferred from homology"/>
<accession>A0A2T0R926</accession>
<keyword evidence="2" id="KW-0408">Iron</keyword>
<dbReference type="InterPro" id="IPR036396">
    <property type="entry name" value="Cyt_P450_sf"/>
</dbReference>
<keyword evidence="2" id="KW-0479">Metal-binding</keyword>
<protein>
    <submittedName>
        <fullName evidence="3">Cytochrome P450</fullName>
    </submittedName>
</protein>
<keyword evidence="2" id="KW-0560">Oxidoreductase</keyword>
<dbReference type="GO" id="GO:0020037">
    <property type="term" value="F:heme binding"/>
    <property type="evidence" value="ECO:0007669"/>
    <property type="project" value="InterPro"/>
</dbReference>
<sequence>MPGIKVWLVTRYSDVTHALTSPYVAVRVPEAVADLIDAGRLPAAYREAFTEDRKNLLNTDPPEHTALRSEITKQLTAQRMTALHERIVSGALRLVRGVSDSPGPSVDIMQELAYPLSIMAICDLLGVPEADRGTFLGWAHAISVGGGGPEGYQAVFAAMAEMDTYFGRLLEDKKFTDGDTLAAGIIRSNAESSSMTVPQLKTMLAMLVMSGLETAASLTGTAVAVILRDPRLRDLLLSDLSLADAFIEETIRFAGPVTFTPPRFTRSDIELGSVVIPAGEPVSMSLWSANRDPSQFHESASFNPMRSERSQLGFGRGAHYCLGAAIARSEAKAALTHLFGLHPAMELEQVVWRDSNLRGPVSLSVAVR</sequence>
<dbReference type="GO" id="GO:0016705">
    <property type="term" value="F:oxidoreductase activity, acting on paired donors, with incorporation or reduction of molecular oxygen"/>
    <property type="evidence" value="ECO:0007669"/>
    <property type="project" value="InterPro"/>
</dbReference>
<dbReference type="Proteomes" id="UP000239209">
    <property type="component" value="Unassembled WGS sequence"/>
</dbReference>
<evidence type="ECO:0000313" key="4">
    <source>
        <dbReference type="Proteomes" id="UP000239209"/>
    </source>
</evidence>
<evidence type="ECO:0000313" key="3">
    <source>
        <dbReference type="EMBL" id="PRY17650.1"/>
    </source>
</evidence>
<evidence type="ECO:0000256" key="1">
    <source>
        <dbReference type="ARBA" id="ARBA00010617"/>
    </source>
</evidence>
<dbReference type="EMBL" id="PVZG01000051">
    <property type="protein sequence ID" value="PRY17650.1"/>
    <property type="molecule type" value="Genomic_DNA"/>
</dbReference>
<dbReference type="PRINTS" id="PR00359">
    <property type="entry name" value="BP450"/>
</dbReference>
<dbReference type="InterPro" id="IPR001128">
    <property type="entry name" value="Cyt_P450"/>
</dbReference>
<dbReference type="GO" id="GO:0004497">
    <property type="term" value="F:monooxygenase activity"/>
    <property type="evidence" value="ECO:0007669"/>
    <property type="project" value="UniProtKB-KW"/>
</dbReference>
<organism evidence="3 4">
    <name type="scientific">Pseudosporangium ferrugineum</name>
    <dbReference type="NCBI Taxonomy" id="439699"/>
    <lineage>
        <taxon>Bacteria</taxon>
        <taxon>Bacillati</taxon>
        <taxon>Actinomycetota</taxon>
        <taxon>Actinomycetes</taxon>
        <taxon>Micromonosporales</taxon>
        <taxon>Micromonosporaceae</taxon>
        <taxon>Pseudosporangium</taxon>
    </lineage>
</organism>
<gene>
    <name evidence="3" type="ORF">CLV70_1515</name>
</gene>
<dbReference type="Pfam" id="PF00067">
    <property type="entry name" value="p450"/>
    <property type="match status" value="1"/>
</dbReference>
<dbReference type="PANTHER" id="PTHR46696:SF1">
    <property type="entry name" value="CYTOCHROME P450 YJIB-RELATED"/>
    <property type="match status" value="1"/>
</dbReference>
<keyword evidence="2" id="KW-0503">Monooxygenase</keyword>
<name>A0A2T0R926_9ACTN</name>
<dbReference type="PROSITE" id="PS00086">
    <property type="entry name" value="CYTOCHROME_P450"/>
    <property type="match status" value="1"/>
</dbReference>
<keyword evidence="2" id="KW-0349">Heme</keyword>
<dbReference type="SUPFAM" id="SSF48264">
    <property type="entry name" value="Cytochrome P450"/>
    <property type="match status" value="1"/>
</dbReference>
<comment type="similarity">
    <text evidence="1 2">Belongs to the cytochrome P450 family.</text>
</comment>